<dbReference type="OrthoDB" id="9799970at2"/>
<reference evidence="3 4" key="1">
    <citation type="submission" date="2019-03" db="EMBL/GenBank/DDBJ databases">
        <authorList>
            <person name="Zhang S."/>
        </authorList>
    </citation>
    <scope>NUCLEOTIDE SEQUENCE [LARGE SCALE GENOMIC DNA]</scope>
    <source>
        <strain evidence="3 4">S4J41</strain>
    </source>
</reference>
<dbReference type="SUPFAM" id="SSF55166">
    <property type="entry name" value="Hedgehog/DD-peptidase"/>
    <property type="match status" value="1"/>
</dbReference>
<sequence>MRFVPAIIIATALLLVPVIWVGLDHLISAEDYGGGGAGIDSGARIELERMRQQLDSLNTRIDGLERELARVGNDAAMAPQPGAEDQGFRQSGPNDIVDAYAQLVFIADRRNVNRGMTVLNTRYLVDKLGRPRADLTDQCQSITNERLAGQLVVEEVGPIRVRMLKPAVESLRTVFEKIRRTDPDLYAKINTSGSLCTRLVRGSSTSISNHSYGMALDLNIDGHLDSLADGKTQLGLTILADFFRTEGWIWGAGFGREDSMHFEVSREKLDEWLEAGLL</sequence>
<evidence type="ECO:0000313" key="3">
    <source>
        <dbReference type="EMBL" id="TDE37583.1"/>
    </source>
</evidence>
<feature type="domain" description="Peptidase M15C" evidence="2">
    <location>
        <begin position="202"/>
        <end position="264"/>
    </location>
</feature>
<protein>
    <submittedName>
        <fullName evidence="3">M15 family peptidase</fullName>
    </submittedName>
</protein>
<feature type="coiled-coil region" evidence="1">
    <location>
        <begin position="47"/>
        <end position="74"/>
    </location>
</feature>
<comment type="caution">
    <text evidence="3">The sequence shown here is derived from an EMBL/GenBank/DDBJ whole genome shotgun (WGS) entry which is preliminary data.</text>
</comment>
<keyword evidence="1" id="KW-0175">Coiled coil</keyword>
<evidence type="ECO:0000256" key="1">
    <source>
        <dbReference type="SAM" id="Coils"/>
    </source>
</evidence>
<dbReference type="Pfam" id="PF13539">
    <property type="entry name" value="Peptidase_M15_4"/>
    <property type="match status" value="1"/>
</dbReference>
<proteinExistence type="predicted"/>
<evidence type="ECO:0000313" key="4">
    <source>
        <dbReference type="Proteomes" id="UP000294662"/>
    </source>
</evidence>
<dbReference type="Proteomes" id="UP000294662">
    <property type="component" value="Unassembled WGS sequence"/>
</dbReference>
<dbReference type="InterPro" id="IPR009045">
    <property type="entry name" value="Zn_M74/Hedgehog-like"/>
</dbReference>
<gene>
    <name evidence="3" type="ORF">E1B25_12270</name>
</gene>
<dbReference type="EMBL" id="SMFP01000007">
    <property type="protein sequence ID" value="TDE37583.1"/>
    <property type="molecule type" value="Genomic_DNA"/>
</dbReference>
<accession>A0A4R5ESC7</accession>
<evidence type="ECO:0000259" key="2">
    <source>
        <dbReference type="Pfam" id="PF13539"/>
    </source>
</evidence>
<dbReference type="Gene3D" id="3.30.1380.10">
    <property type="match status" value="1"/>
</dbReference>
<organism evidence="3 4">
    <name type="scientific">Antarcticimicrobium sediminis</name>
    <dbReference type="NCBI Taxonomy" id="2546227"/>
    <lineage>
        <taxon>Bacteria</taxon>
        <taxon>Pseudomonadati</taxon>
        <taxon>Pseudomonadota</taxon>
        <taxon>Alphaproteobacteria</taxon>
        <taxon>Rhodobacterales</taxon>
        <taxon>Paracoccaceae</taxon>
        <taxon>Antarcticimicrobium</taxon>
    </lineage>
</organism>
<dbReference type="AlphaFoldDB" id="A0A4R5ESC7"/>
<name>A0A4R5ESC7_9RHOB</name>
<dbReference type="GO" id="GO:0008233">
    <property type="term" value="F:peptidase activity"/>
    <property type="evidence" value="ECO:0007669"/>
    <property type="project" value="InterPro"/>
</dbReference>
<dbReference type="InterPro" id="IPR039561">
    <property type="entry name" value="Peptidase_M15C"/>
</dbReference>
<keyword evidence="4" id="KW-1185">Reference proteome</keyword>